<keyword evidence="1" id="KW-1133">Transmembrane helix</keyword>
<feature type="transmembrane region" description="Helical" evidence="1">
    <location>
        <begin position="6"/>
        <end position="26"/>
    </location>
</feature>
<evidence type="ECO:0000256" key="1">
    <source>
        <dbReference type="SAM" id="Phobius"/>
    </source>
</evidence>
<dbReference type="Pfam" id="PF11167">
    <property type="entry name" value="DUF2953"/>
    <property type="match status" value="1"/>
</dbReference>
<dbReference type="Proteomes" id="UP000005387">
    <property type="component" value="Unassembled WGS sequence"/>
</dbReference>
<dbReference type="RefSeq" id="WP_006039316.1">
    <property type="nucleotide sequence ID" value="NZ_AEDD01000009.1"/>
</dbReference>
<keyword evidence="1" id="KW-0812">Transmembrane</keyword>
<dbReference type="AlphaFoldDB" id="E0ICD9"/>
<accession>E0ICD9</accession>
<name>E0ICD9_9BACL</name>
<proteinExistence type="predicted"/>
<dbReference type="OrthoDB" id="1683589at2"/>
<dbReference type="EMBL" id="AEDD01000009">
    <property type="protein sequence ID" value="EFM09825.1"/>
    <property type="molecule type" value="Genomic_DNA"/>
</dbReference>
<dbReference type="eggNOG" id="ENOG50330CC">
    <property type="taxonomic scope" value="Bacteria"/>
</dbReference>
<evidence type="ECO:0000313" key="3">
    <source>
        <dbReference type="Proteomes" id="UP000005387"/>
    </source>
</evidence>
<keyword evidence="3" id="KW-1185">Reference proteome</keyword>
<evidence type="ECO:0000313" key="2">
    <source>
        <dbReference type="EMBL" id="EFM09825.1"/>
    </source>
</evidence>
<keyword evidence="1" id="KW-0472">Membrane</keyword>
<protein>
    <recommendedName>
        <fullName evidence="4">DUF2953 domain-containing protein</fullName>
    </recommendedName>
</protein>
<dbReference type="STRING" id="717606.PaecuDRAFT_3328"/>
<evidence type="ECO:0008006" key="4">
    <source>
        <dbReference type="Google" id="ProtNLM"/>
    </source>
</evidence>
<dbReference type="InterPro" id="IPR021338">
    <property type="entry name" value="DUF2953"/>
</dbReference>
<sequence>MPDFSTGWIWMTAAGFFFLCGILAWFSPIVVTTEMKKINLDDDFDVRVRALFGLIRLHWTMPILEWTNRGLKVKSESSTSKGHTEEKEQLNAAEVISMTNRIKRFVQQVEGTAALAKAALSKVRVSQWEWSTEVGTGDAMWTAMSTGMLWSVKTTAVGVASQLLHLTQPPAIAVKPAYNRTCFVSHWRLVASIRLGQAGLAGIRLVIGLRKLKAGSVGVQRLISKV</sequence>
<gene>
    <name evidence="2" type="ORF">PaecuDRAFT_3328</name>
</gene>
<organism evidence="2 3">
    <name type="scientific">Paenibacillus curdlanolyticus YK9</name>
    <dbReference type="NCBI Taxonomy" id="717606"/>
    <lineage>
        <taxon>Bacteria</taxon>
        <taxon>Bacillati</taxon>
        <taxon>Bacillota</taxon>
        <taxon>Bacilli</taxon>
        <taxon>Bacillales</taxon>
        <taxon>Paenibacillaceae</taxon>
        <taxon>Paenibacillus</taxon>
    </lineage>
</organism>
<reference evidence="2 3" key="1">
    <citation type="submission" date="2010-07" db="EMBL/GenBank/DDBJ databases">
        <title>The draft genome of Paenibacillus curdlanolyticus YK9.</title>
        <authorList>
            <consortium name="US DOE Joint Genome Institute (JGI-PGF)"/>
            <person name="Lucas S."/>
            <person name="Copeland A."/>
            <person name="Lapidus A."/>
            <person name="Cheng J.-F."/>
            <person name="Bruce D."/>
            <person name="Goodwin L."/>
            <person name="Pitluck S."/>
            <person name="Land M.L."/>
            <person name="Hauser L."/>
            <person name="Chang Y.-J."/>
            <person name="Jeffries C."/>
            <person name="Anderson I.J."/>
            <person name="Johnson E."/>
            <person name="Loganathan U."/>
            <person name="Mulhopadhyay B."/>
            <person name="Kyrpides N."/>
            <person name="Woyke T.J."/>
        </authorList>
    </citation>
    <scope>NUCLEOTIDE SEQUENCE [LARGE SCALE GENOMIC DNA]</scope>
    <source>
        <strain evidence="2 3">YK9</strain>
    </source>
</reference>